<gene>
    <name evidence="5" type="ORF">ACFO6Q_00950</name>
</gene>
<name>A0ABV9QNH9_9GAMM</name>
<dbReference type="PANTHER" id="PTHR38340:SF1">
    <property type="entry name" value="S-LAYER PROTEIN"/>
    <property type="match status" value="1"/>
</dbReference>
<protein>
    <submittedName>
        <fullName evidence="5">M91 family zinc metallopeptidase</fullName>
    </submittedName>
</protein>
<dbReference type="InterPro" id="IPR001343">
    <property type="entry name" value="Hemolysn_Ca-bd"/>
</dbReference>
<feature type="compositionally biased region" description="Low complexity" evidence="4">
    <location>
        <begin position="25"/>
        <end position="40"/>
    </location>
</feature>
<comment type="caution">
    <text evidence="5">The sequence shown here is derived from an EMBL/GenBank/DDBJ whole genome shotgun (WGS) entry which is preliminary data.</text>
</comment>
<keyword evidence="3" id="KW-0106">Calcium</keyword>
<proteinExistence type="predicted"/>
<dbReference type="SUPFAM" id="SSF51120">
    <property type="entry name" value="beta-Roll"/>
    <property type="match status" value="2"/>
</dbReference>
<evidence type="ECO:0000256" key="2">
    <source>
        <dbReference type="ARBA" id="ARBA00022525"/>
    </source>
</evidence>
<evidence type="ECO:0000256" key="1">
    <source>
        <dbReference type="ARBA" id="ARBA00004613"/>
    </source>
</evidence>
<comment type="subcellular location">
    <subcellularLocation>
        <location evidence="1">Secreted</location>
    </subcellularLocation>
</comment>
<keyword evidence="2" id="KW-0964">Secreted</keyword>
<dbReference type="InterPro" id="IPR028208">
    <property type="entry name" value="Effector_pro_NleD-like"/>
</dbReference>
<feature type="region of interest" description="Disordered" evidence="4">
    <location>
        <begin position="25"/>
        <end position="69"/>
    </location>
</feature>
<evidence type="ECO:0000256" key="3">
    <source>
        <dbReference type="ARBA" id="ARBA00022837"/>
    </source>
</evidence>
<dbReference type="InterPro" id="IPR011049">
    <property type="entry name" value="Serralysin-like_metalloprot_C"/>
</dbReference>
<dbReference type="PRINTS" id="PR00313">
    <property type="entry name" value="CABNDNGRPT"/>
</dbReference>
<dbReference type="Gene3D" id="2.150.10.10">
    <property type="entry name" value="Serralysin-like metalloprotease, C-terminal"/>
    <property type="match status" value="2"/>
</dbReference>
<evidence type="ECO:0000313" key="5">
    <source>
        <dbReference type="EMBL" id="MFC4818868.1"/>
    </source>
</evidence>
<dbReference type="InterPro" id="IPR050557">
    <property type="entry name" value="RTX_toxin/Mannuronan_C5-epim"/>
</dbReference>
<accession>A0ABV9QNH9</accession>
<evidence type="ECO:0000313" key="6">
    <source>
        <dbReference type="Proteomes" id="UP001595886"/>
    </source>
</evidence>
<sequence length="509" mass="52380">MSPVSAVRSNESSFREVQPSAAQYAKAADLDPAGAARAGGTSTRIDGNASNSGARTTRQTPDGKTIAVDPLHQDGDISIARERTLVDDGQGGQYVSSDQLVVTTGRGDDRVAVRNNTDGSLAVQLNGKAYQFEMADAQALTVRSGDGNDTIEVASDVKVNLIVDGGAGDDAITTGAGDDIVDGGLGNDTIKTGAGSDDVFGNSGNDVIDAGAGNDVVYGGDGDDTLLGAEGADYLEGGAGNDRIEGGDGQDMLSGGVGDDTLVSGAGDDRVYTGAGTDTVDNAAGKDVVYAQQDIDTFSAAKGADNQIVNVDLTGSPGTKGVKLEGSPAFVQRVQADMDFLQASPVGRQMLAEFDRAAANGNSVTIRELSNEENGYTMPDVDAGGTWADTEIVNGRAGKGDDAVIAYNPSFHMSAFPAPVGVLFHEMSHAWNAVTGTFQPGDYRGSDAQDRNAGVPNSERQAVGLENTGVKFDFDRDPNTPKTTANPVALSENGLRAELGLDLRLHYAL</sequence>
<dbReference type="EMBL" id="JBHSHD010000002">
    <property type="protein sequence ID" value="MFC4818868.1"/>
    <property type="molecule type" value="Genomic_DNA"/>
</dbReference>
<dbReference type="Proteomes" id="UP001595886">
    <property type="component" value="Unassembled WGS sequence"/>
</dbReference>
<feature type="region of interest" description="Disordered" evidence="4">
    <location>
        <begin position="1"/>
        <end position="20"/>
    </location>
</feature>
<dbReference type="PROSITE" id="PS00330">
    <property type="entry name" value="HEMOLYSIN_CALCIUM"/>
    <property type="match status" value="3"/>
</dbReference>
<evidence type="ECO:0000256" key="4">
    <source>
        <dbReference type="SAM" id="MobiDB-lite"/>
    </source>
</evidence>
<dbReference type="RefSeq" id="WP_380018603.1">
    <property type="nucleotide sequence ID" value="NZ_JBHSHD010000002.1"/>
</dbReference>
<organism evidence="5 6">
    <name type="scientific">Dokdonella ginsengisoli</name>
    <dbReference type="NCBI Taxonomy" id="363846"/>
    <lineage>
        <taxon>Bacteria</taxon>
        <taxon>Pseudomonadati</taxon>
        <taxon>Pseudomonadota</taxon>
        <taxon>Gammaproteobacteria</taxon>
        <taxon>Lysobacterales</taxon>
        <taxon>Rhodanobacteraceae</taxon>
        <taxon>Dokdonella</taxon>
    </lineage>
</organism>
<keyword evidence="6" id="KW-1185">Reference proteome</keyword>
<dbReference type="Pfam" id="PF00353">
    <property type="entry name" value="HemolysinCabind"/>
    <property type="match status" value="3"/>
</dbReference>
<dbReference type="InterPro" id="IPR018511">
    <property type="entry name" value="Hemolysin-typ_Ca-bd_CS"/>
</dbReference>
<reference evidence="6" key="1">
    <citation type="journal article" date="2019" name="Int. J. Syst. Evol. Microbiol.">
        <title>The Global Catalogue of Microorganisms (GCM) 10K type strain sequencing project: providing services to taxonomists for standard genome sequencing and annotation.</title>
        <authorList>
            <consortium name="The Broad Institute Genomics Platform"/>
            <consortium name="The Broad Institute Genome Sequencing Center for Infectious Disease"/>
            <person name="Wu L."/>
            <person name="Ma J."/>
        </authorList>
    </citation>
    <scope>NUCLEOTIDE SEQUENCE [LARGE SCALE GENOMIC DNA]</scope>
    <source>
        <strain evidence="6">CCUG 30340</strain>
    </source>
</reference>
<dbReference type="PANTHER" id="PTHR38340">
    <property type="entry name" value="S-LAYER PROTEIN"/>
    <property type="match status" value="1"/>
</dbReference>
<dbReference type="Pfam" id="PF14891">
    <property type="entry name" value="Peptidase_M91"/>
    <property type="match status" value="1"/>
</dbReference>
<feature type="compositionally biased region" description="Polar residues" evidence="4">
    <location>
        <begin position="41"/>
        <end position="62"/>
    </location>
</feature>